<evidence type="ECO:0000256" key="3">
    <source>
        <dbReference type="ARBA" id="ARBA00022475"/>
    </source>
</evidence>
<keyword evidence="5" id="KW-0406">Ion transport</keyword>
<dbReference type="PANTHER" id="PTHR42985">
    <property type="entry name" value="SODIUM-COUPLED MONOCARBOXYLATE TRANSPORTER"/>
    <property type="match status" value="1"/>
</dbReference>
<dbReference type="OrthoDB" id="6362896at2759"/>
<dbReference type="AlphaFoldDB" id="A0A5N5T892"/>
<proteinExistence type="predicted"/>
<sequence length="83" mass="9334">MLAGLIIIVVAGFVEVGGVTKLFEIAKEGQRLEFFNMNPSIYERHSFYNTFIFGTFIYGSMFSISQINTQRICAVSTLENAQL</sequence>
<evidence type="ECO:0000256" key="4">
    <source>
        <dbReference type="ARBA" id="ARBA00023053"/>
    </source>
</evidence>
<evidence type="ECO:0000313" key="9">
    <source>
        <dbReference type="Proteomes" id="UP000326759"/>
    </source>
</evidence>
<evidence type="ECO:0000256" key="7">
    <source>
        <dbReference type="SAM" id="Phobius"/>
    </source>
</evidence>
<name>A0A5N5T892_9CRUS</name>
<protein>
    <submittedName>
        <fullName evidence="8">Sodium-coupled monocarboxylate transporter 1</fullName>
    </submittedName>
</protein>
<keyword evidence="6" id="KW-0739">Sodium transport</keyword>
<reference evidence="8 9" key="1">
    <citation type="journal article" date="2019" name="PLoS Biol.">
        <title>Sex chromosomes control vertical transmission of feminizing Wolbachia symbionts in an isopod.</title>
        <authorList>
            <person name="Becking T."/>
            <person name="Chebbi M.A."/>
            <person name="Giraud I."/>
            <person name="Moumen B."/>
            <person name="Laverre T."/>
            <person name="Caubet Y."/>
            <person name="Peccoud J."/>
            <person name="Gilbert C."/>
            <person name="Cordaux R."/>
        </authorList>
    </citation>
    <scope>NUCLEOTIDE SEQUENCE [LARGE SCALE GENOMIC DNA]</scope>
    <source>
        <strain evidence="8">ANa2</strain>
        <tissue evidence="8">Whole body excluding digestive tract and cuticle</tissue>
    </source>
</reference>
<gene>
    <name evidence="8" type="ORF">Anas_12924</name>
</gene>
<feature type="transmembrane region" description="Helical" evidence="7">
    <location>
        <begin position="6"/>
        <end position="26"/>
    </location>
</feature>
<dbReference type="InterPro" id="IPR051163">
    <property type="entry name" value="Sodium:Solute_Symporter_SSF"/>
</dbReference>
<comment type="subcellular location">
    <subcellularLocation>
        <location evidence="1">Cell membrane</location>
        <topology evidence="1">Multi-pass membrane protein</topology>
    </subcellularLocation>
</comment>
<evidence type="ECO:0000256" key="2">
    <source>
        <dbReference type="ARBA" id="ARBA00022448"/>
    </source>
</evidence>
<dbReference type="GO" id="GO:0015293">
    <property type="term" value="F:symporter activity"/>
    <property type="evidence" value="ECO:0007669"/>
    <property type="project" value="TreeGrafter"/>
</dbReference>
<evidence type="ECO:0000256" key="6">
    <source>
        <dbReference type="ARBA" id="ARBA00023201"/>
    </source>
</evidence>
<comment type="caution">
    <text evidence="8">The sequence shown here is derived from an EMBL/GenBank/DDBJ whole genome shotgun (WGS) entry which is preliminary data.</text>
</comment>
<evidence type="ECO:0000256" key="5">
    <source>
        <dbReference type="ARBA" id="ARBA00023065"/>
    </source>
</evidence>
<evidence type="ECO:0000313" key="8">
    <source>
        <dbReference type="EMBL" id="KAB7502389.1"/>
    </source>
</evidence>
<keyword evidence="2" id="KW-0813">Transport</keyword>
<keyword evidence="9" id="KW-1185">Reference proteome</keyword>
<feature type="transmembrane region" description="Helical" evidence="7">
    <location>
        <begin position="47"/>
        <end position="67"/>
    </location>
</feature>
<dbReference type="PANTHER" id="PTHR42985:SF40">
    <property type="entry name" value="LD47995P-RELATED"/>
    <property type="match status" value="1"/>
</dbReference>
<dbReference type="GO" id="GO:0006814">
    <property type="term" value="P:sodium ion transport"/>
    <property type="evidence" value="ECO:0007669"/>
    <property type="project" value="UniProtKB-KW"/>
</dbReference>
<accession>A0A5N5T892</accession>
<dbReference type="GO" id="GO:0005886">
    <property type="term" value="C:plasma membrane"/>
    <property type="evidence" value="ECO:0007669"/>
    <property type="project" value="UniProtKB-SubCell"/>
</dbReference>
<evidence type="ECO:0000256" key="1">
    <source>
        <dbReference type="ARBA" id="ARBA00004651"/>
    </source>
</evidence>
<keyword evidence="4" id="KW-0915">Sodium</keyword>
<dbReference type="EMBL" id="SEYY01007675">
    <property type="protein sequence ID" value="KAB7502389.1"/>
    <property type="molecule type" value="Genomic_DNA"/>
</dbReference>
<dbReference type="Proteomes" id="UP000326759">
    <property type="component" value="Unassembled WGS sequence"/>
</dbReference>
<keyword evidence="7" id="KW-0812">Transmembrane</keyword>
<organism evidence="8 9">
    <name type="scientific">Armadillidium nasatum</name>
    <dbReference type="NCBI Taxonomy" id="96803"/>
    <lineage>
        <taxon>Eukaryota</taxon>
        <taxon>Metazoa</taxon>
        <taxon>Ecdysozoa</taxon>
        <taxon>Arthropoda</taxon>
        <taxon>Crustacea</taxon>
        <taxon>Multicrustacea</taxon>
        <taxon>Malacostraca</taxon>
        <taxon>Eumalacostraca</taxon>
        <taxon>Peracarida</taxon>
        <taxon>Isopoda</taxon>
        <taxon>Oniscidea</taxon>
        <taxon>Crinocheta</taxon>
        <taxon>Armadillidiidae</taxon>
        <taxon>Armadillidium</taxon>
    </lineage>
</organism>
<dbReference type="InterPro" id="IPR038377">
    <property type="entry name" value="Na/Glc_symporter_sf"/>
</dbReference>
<keyword evidence="7" id="KW-0472">Membrane</keyword>
<keyword evidence="3" id="KW-1003">Cell membrane</keyword>
<keyword evidence="7" id="KW-1133">Transmembrane helix</keyword>
<dbReference type="Gene3D" id="1.20.1730.10">
    <property type="entry name" value="Sodium/glucose cotransporter"/>
    <property type="match status" value="1"/>
</dbReference>